<evidence type="ECO:0008006" key="4">
    <source>
        <dbReference type="Google" id="ProtNLM"/>
    </source>
</evidence>
<gene>
    <name evidence="2" type="ORF">V6N12_076325</name>
</gene>
<protein>
    <recommendedName>
        <fullName evidence="4">Secreted protein</fullName>
    </recommendedName>
</protein>
<sequence>MLKCMARGGCSWPLAFGAIVWSLWLNQNALAFYVESVSWESVLYCGQRIVEQFSLAAANSMMLSCRSVPRLRDLVRWVPLMVRWFKLNTVGSRCTNSGYASCGGVVHDDRGT</sequence>
<name>A0ABR2D9H4_9ROSI</name>
<dbReference type="EMBL" id="JBBPBM010000033">
    <property type="protein sequence ID" value="KAK8533044.1"/>
    <property type="molecule type" value="Genomic_DNA"/>
</dbReference>
<proteinExistence type="predicted"/>
<organism evidence="2 3">
    <name type="scientific">Hibiscus sabdariffa</name>
    <name type="common">roselle</name>
    <dbReference type="NCBI Taxonomy" id="183260"/>
    <lineage>
        <taxon>Eukaryota</taxon>
        <taxon>Viridiplantae</taxon>
        <taxon>Streptophyta</taxon>
        <taxon>Embryophyta</taxon>
        <taxon>Tracheophyta</taxon>
        <taxon>Spermatophyta</taxon>
        <taxon>Magnoliopsida</taxon>
        <taxon>eudicotyledons</taxon>
        <taxon>Gunneridae</taxon>
        <taxon>Pentapetalae</taxon>
        <taxon>rosids</taxon>
        <taxon>malvids</taxon>
        <taxon>Malvales</taxon>
        <taxon>Malvaceae</taxon>
        <taxon>Malvoideae</taxon>
        <taxon>Hibiscus</taxon>
    </lineage>
</organism>
<keyword evidence="3" id="KW-1185">Reference proteome</keyword>
<evidence type="ECO:0000313" key="3">
    <source>
        <dbReference type="Proteomes" id="UP001472677"/>
    </source>
</evidence>
<evidence type="ECO:0000256" key="1">
    <source>
        <dbReference type="SAM" id="SignalP"/>
    </source>
</evidence>
<feature type="chain" id="PRO_5045438299" description="Secreted protein" evidence="1">
    <location>
        <begin position="32"/>
        <end position="112"/>
    </location>
</feature>
<reference evidence="2 3" key="1">
    <citation type="journal article" date="2024" name="G3 (Bethesda)">
        <title>Genome assembly of Hibiscus sabdariffa L. provides insights into metabolisms of medicinal natural products.</title>
        <authorList>
            <person name="Kim T."/>
        </authorList>
    </citation>
    <scope>NUCLEOTIDE SEQUENCE [LARGE SCALE GENOMIC DNA]</scope>
    <source>
        <strain evidence="2">TK-2024</strain>
        <tissue evidence="2">Old leaves</tissue>
    </source>
</reference>
<accession>A0ABR2D9H4</accession>
<feature type="signal peptide" evidence="1">
    <location>
        <begin position="1"/>
        <end position="31"/>
    </location>
</feature>
<keyword evidence="1" id="KW-0732">Signal</keyword>
<evidence type="ECO:0000313" key="2">
    <source>
        <dbReference type="EMBL" id="KAK8533044.1"/>
    </source>
</evidence>
<dbReference type="Proteomes" id="UP001472677">
    <property type="component" value="Unassembled WGS sequence"/>
</dbReference>
<comment type="caution">
    <text evidence="2">The sequence shown here is derived from an EMBL/GenBank/DDBJ whole genome shotgun (WGS) entry which is preliminary data.</text>
</comment>